<gene>
    <name evidence="1" type="ORF">H7686_0001675</name>
</gene>
<accession>A0AAX3B8Q1</accession>
<name>A0AAX3B8Q1_9MOLU</name>
<dbReference type="KEGG" id="pphy:H7686_0001675"/>
<proteinExistence type="predicted"/>
<dbReference type="Proteomes" id="UP000769022">
    <property type="component" value="Chromosome"/>
</dbReference>
<keyword evidence="2" id="KW-1185">Reference proteome</keyword>
<evidence type="ECO:0000313" key="1">
    <source>
        <dbReference type="EMBL" id="UQV27057.1"/>
    </source>
</evidence>
<dbReference type="RefSeq" id="WP_193622040.1">
    <property type="nucleotide sequence ID" value="NZ_JACRYS020000008.1"/>
</dbReference>
<organism evidence="1 2">
    <name type="scientific">Candidatus Phytoplasma asiaticum</name>
    <dbReference type="NCBI Taxonomy" id="2763338"/>
    <lineage>
        <taxon>Bacteria</taxon>
        <taxon>Bacillati</taxon>
        <taxon>Mycoplasmatota</taxon>
        <taxon>Mollicutes</taxon>
        <taxon>Acholeplasmatales</taxon>
        <taxon>Acholeplasmataceae</taxon>
        <taxon>Candidatus Phytoplasma</taxon>
        <taxon>16SrII (Peanut WB group)</taxon>
    </lineage>
</organism>
<reference evidence="1 2" key="1">
    <citation type="submission" date="2022-05" db="EMBL/GenBank/DDBJ databases">
        <title>'Parthenium hysterophorus' phyllody phytoplasma strain PR34.</title>
        <authorList>
            <person name="Kirdat K."/>
            <person name="Tiwarekar B."/>
            <person name="Yadav A."/>
        </authorList>
    </citation>
    <scope>NUCLEOTIDE SEQUENCE [LARGE SCALE GENOMIC DNA]</scope>
    <source>
        <strain evidence="1 2">PR34</strain>
    </source>
</reference>
<protein>
    <submittedName>
        <fullName evidence="1">Uncharacterized protein</fullName>
    </submittedName>
</protein>
<dbReference type="AlphaFoldDB" id="A0AAX3B8Q1"/>
<sequence>MNQISLSNLIDIKILFQNCKKIILNDYIIKLIQNGIYLDQRHIITQEPFIVMNNNNKWIAYYQPIRLGAKEA</sequence>
<evidence type="ECO:0000313" key="2">
    <source>
        <dbReference type="Proteomes" id="UP000769022"/>
    </source>
</evidence>
<dbReference type="EMBL" id="CP097206">
    <property type="protein sequence ID" value="UQV27057.1"/>
    <property type="molecule type" value="Genomic_DNA"/>
</dbReference>